<dbReference type="Proteomes" id="UP001304895">
    <property type="component" value="Unassembled WGS sequence"/>
</dbReference>
<gene>
    <name evidence="2" type="ORF">BT67DRAFT_444005</name>
</gene>
<evidence type="ECO:0000256" key="1">
    <source>
        <dbReference type="SAM" id="SignalP"/>
    </source>
</evidence>
<keyword evidence="1" id="KW-0732">Signal</keyword>
<accession>A0AAN6UFV5</accession>
<reference evidence="2" key="2">
    <citation type="submission" date="2023-05" db="EMBL/GenBank/DDBJ databases">
        <authorList>
            <consortium name="Lawrence Berkeley National Laboratory"/>
            <person name="Steindorff A."/>
            <person name="Hensen N."/>
            <person name="Bonometti L."/>
            <person name="Westerberg I."/>
            <person name="Brannstrom I.O."/>
            <person name="Guillou S."/>
            <person name="Cros-Aarteil S."/>
            <person name="Calhoun S."/>
            <person name="Haridas S."/>
            <person name="Kuo A."/>
            <person name="Mondo S."/>
            <person name="Pangilinan J."/>
            <person name="Riley R."/>
            <person name="Labutti K."/>
            <person name="Andreopoulos B."/>
            <person name="Lipzen A."/>
            <person name="Chen C."/>
            <person name="Yanf M."/>
            <person name="Daum C."/>
            <person name="Ng V."/>
            <person name="Clum A."/>
            <person name="Ohm R."/>
            <person name="Martin F."/>
            <person name="Silar P."/>
            <person name="Natvig D."/>
            <person name="Lalanne C."/>
            <person name="Gautier V."/>
            <person name="Ament-Velasquez S.L."/>
            <person name="Kruys A."/>
            <person name="Hutchinson M.I."/>
            <person name="Powell A.J."/>
            <person name="Barry K."/>
            <person name="Miller A.N."/>
            <person name="Grigoriev I.V."/>
            <person name="Debuchy R."/>
            <person name="Gladieux P."/>
            <person name="Thoren M.H."/>
            <person name="Johannesson H."/>
        </authorList>
    </citation>
    <scope>NUCLEOTIDE SEQUENCE</scope>
    <source>
        <strain evidence="2">CBS 123565</strain>
    </source>
</reference>
<evidence type="ECO:0000313" key="2">
    <source>
        <dbReference type="EMBL" id="KAK4132105.1"/>
    </source>
</evidence>
<proteinExistence type="predicted"/>
<reference evidence="2" key="1">
    <citation type="journal article" date="2023" name="Mol. Phylogenet. Evol.">
        <title>Genome-scale phylogeny and comparative genomics of the fungal order Sordariales.</title>
        <authorList>
            <person name="Hensen N."/>
            <person name="Bonometti L."/>
            <person name="Westerberg I."/>
            <person name="Brannstrom I.O."/>
            <person name="Guillou S."/>
            <person name="Cros-Aarteil S."/>
            <person name="Calhoun S."/>
            <person name="Haridas S."/>
            <person name="Kuo A."/>
            <person name="Mondo S."/>
            <person name="Pangilinan J."/>
            <person name="Riley R."/>
            <person name="LaButti K."/>
            <person name="Andreopoulos B."/>
            <person name="Lipzen A."/>
            <person name="Chen C."/>
            <person name="Yan M."/>
            <person name="Daum C."/>
            <person name="Ng V."/>
            <person name="Clum A."/>
            <person name="Steindorff A."/>
            <person name="Ohm R.A."/>
            <person name="Martin F."/>
            <person name="Silar P."/>
            <person name="Natvig D.O."/>
            <person name="Lalanne C."/>
            <person name="Gautier V."/>
            <person name="Ament-Velasquez S.L."/>
            <person name="Kruys A."/>
            <person name="Hutchinson M.I."/>
            <person name="Powell A.J."/>
            <person name="Barry K."/>
            <person name="Miller A.N."/>
            <person name="Grigoriev I.V."/>
            <person name="Debuchy R."/>
            <person name="Gladieux P."/>
            <person name="Hiltunen Thoren M."/>
            <person name="Johannesson H."/>
        </authorList>
    </citation>
    <scope>NUCLEOTIDE SEQUENCE</scope>
    <source>
        <strain evidence="2">CBS 123565</strain>
    </source>
</reference>
<protein>
    <submittedName>
        <fullName evidence="2">Uncharacterized protein</fullName>
    </submittedName>
</protein>
<keyword evidence="3" id="KW-1185">Reference proteome</keyword>
<feature type="signal peptide" evidence="1">
    <location>
        <begin position="1"/>
        <end position="19"/>
    </location>
</feature>
<feature type="chain" id="PRO_5042942504" evidence="1">
    <location>
        <begin position="20"/>
        <end position="147"/>
    </location>
</feature>
<evidence type="ECO:0000313" key="3">
    <source>
        <dbReference type="Proteomes" id="UP001304895"/>
    </source>
</evidence>
<sequence>MKYSTLLASALGLVASASAIPLEARDVQTVHLTFHGGPAQYEMAIPADGTLHPTNNDIAVNLIETSDYNAGANCQFHTAGQATFASGISATGANQVLVGPPQPITGVSCQGMCVPTYSDCYRDYQYVGPCCAGYCAANKCRPWVPWY</sequence>
<organism evidence="2 3">
    <name type="scientific">Trichocladium antarcticum</name>
    <dbReference type="NCBI Taxonomy" id="1450529"/>
    <lineage>
        <taxon>Eukaryota</taxon>
        <taxon>Fungi</taxon>
        <taxon>Dikarya</taxon>
        <taxon>Ascomycota</taxon>
        <taxon>Pezizomycotina</taxon>
        <taxon>Sordariomycetes</taxon>
        <taxon>Sordariomycetidae</taxon>
        <taxon>Sordariales</taxon>
        <taxon>Chaetomiaceae</taxon>
        <taxon>Trichocladium</taxon>
    </lineage>
</organism>
<comment type="caution">
    <text evidence="2">The sequence shown here is derived from an EMBL/GenBank/DDBJ whole genome shotgun (WGS) entry which is preliminary data.</text>
</comment>
<dbReference type="AlphaFoldDB" id="A0AAN6UFV5"/>
<dbReference type="EMBL" id="MU853419">
    <property type="protein sequence ID" value="KAK4132105.1"/>
    <property type="molecule type" value="Genomic_DNA"/>
</dbReference>
<name>A0AAN6UFV5_9PEZI</name>